<evidence type="ECO:0000259" key="12">
    <source>
        <dbReference type="PROSITE" id="PS51058"/>
    </source>
</evidence>
<dbReference type="EMBL" id="CAAE01014528">
    <property type="protein sequence ID" value="CAF96881.1"/>
    <property type="molecule type" value="Genomic_DNA"/>
</dbReference>
<name>Q4SR51_TETNG</name>
<comment type="subcellular location">
    <subcellularLocation>
        <location evidence="1">Nucleus</location>
    </subcellularLocation>
</comment>
<feature type="region of interest" description="Disordered" evidence="11">
    <location>
        <begin position="226"/>
        <end position="246"/>
    </location>
</feature>
<dbReference type="GO" id="GO:0008270">
    <property type="term" value="F:zinc ion binding"/>
    <property type="evidence" value="ECO:0007669"/>
    <property type="project" value="UniProtKB-KW"/>
</dbReference>
<dbReference type="PANTHER" id="PTHR46174:SF1">
    <property type="entry name" value="CXXC-TYPE ZINC FINGER PROTEIN 1"/>
    <property type="match status" value="1"/>
</dbReference>
<dbReference type="GO" id="GO:0003677">
    <property type="term" value="F:DNA binding"/>
    <property type="evidence" value="ECO:0007669"/>
    <property type="project" value="UniProtKB-KW"/>
</dbReference>
<evidence type="ECO:0000256" key="2">
    <source>
        <dbReference type="ARBA" id="ARBA00022723"/>
    </source>
</evidence>
<dbReference type="InterPro" id="IPR022056">
    <property type="entry name" value="CpG-bd_C"/>
</dbReference>
<evidence type="ECO:0000256" key="8">
    <source>
        <dbReference type="ARBA" id="ARBA00023242"/>
    </source>
</evidence>
<feature type="domain" description="CXXC-type" evidence="12">
    <location>
        <begin position="390"/>
        <end position="436"/>
    </location>
</feature>
<keyword evidence="6" id="KW-0238">DNA-binding</keyword>
<comment type="caution">
    <text evidence="13">The sequence shown here is derived from an EMBL/GenBank/DDBJ whole genome shotgun (WGS) entry which is preliminary data.</text>
</comment>
<proteinExistence type="predicted"/>
<evidence type="ECO:0000256" key="1">
    <source>
        <dbReference type="ARBA" id="ARBA00004123"/>
    </source>
</evidence>
<evidence type="ECO:0000256" key="11">
    <source>
        <dbReference type="SAM" id="MobiDB-lite"/>
    </source>
</evidence>
<keyword evidence="2" id="KW-0479">Metal-binding</keyword>
<evidence type="ECO:0000256" key="10">
    <source>
        <dbReference type="PROSITE-ProRule" id="PRU00509"/>
    </source>
</evidence>
<evidence type="ECO:0000313" key="13">
    <source>
        <dbReference type="EMBL" id="CAF96881.1"/>
    </source>
</evidence>
<dbReference type="GO" id="GO:0045893">
    <property type="term" value="P:positive regulation of DNA-templated transcription"/>
    <property type="evidence" value="ECO:0007669"/>
    <property type="project" value="TreeGrafter"/>
</dbReference>
<evidence type="ECO:0000256" key="3">
    <source>
        <dbReference type="ARBA" id="ARBA00022771"/>
    </source>
</evidence>
<keyword evidence="8" id="KW-0539">Nucleus</keyword>
<accession>Q4SR51</accession>
<dbReference type="GO" id="GO:0048188">
    <property type="term" value="C:Set1C/COMPASS complex"/>
    <property type="evidence" value="ECO:0007669"/>
    <property type="project" value="InterPro"/>
</dbReference>
<dbReference type="Pfam" id="PF02008">
    <property type="entry name" value="zf-CXXC"/>
    <property type="match status" value="1"/>
</dbReference>
<keyword evidence="7" id="KW-0804">Transcription</keyword>
<protein>
    <recommendedName>
        <fullName evidence="9">CXXC-type zinc finger protein 1</fullName>
    </recommendedName>
</protein>
<dbReference type="PROSITE" id="PS51058">
    <property type="entry name" value="ZF_CXXC"/>
    <property type="match status" value="1"/>
</dbReference>
<reference evidence="13" key="2">
    <citation type="submission" date="2004-02" db="EMBL/GenBank/DDBJ databases">
        <authorList>
            <consortium name="Genoscope"/>
            <consortium name="Whitehead Institute Centre for Genome Research"/>
        </authorList>
    </citation>
    <scope>NUCLEOTIDE SEQUENCE</scope>
</reference>
<dbReference type="KEGG" id="tng:GSTEN00014068G001"/>
<keyword evidence="3 10" id="KW-0863">Zinc-finger</keyword>
<keyword evidence="5" id="KW-0805">Transcription regulation</keyword>
<sequence length="451" mass="50590">MICSSRATRLFCDVYNPQSKTYCKRLQVLCPEHSRDPKVPVDEVCGCPLVKNVFELTGEFCRVSKRKCNKHYNWEKLRRAEVDLERVRVVRRPSGQTEEDLEVFVVFHPFLCPQWYKLDELFEQERNVRTAMTNRAGLLALMLHQTIQHDPLTTDLHTVQEIEGDEVEDLKAVLDEAPVDWFEPLEEDEEFDCIGKNDLEDESVAGESERSESVYGSEKAYKKTFHLGPKHHHSPDASGEGYNGDASAENKIKLPLYSASSRRMPVPAINGEIGSEDKTLVCAKCGVSFTGTWYDKQRKRPCCPLCWGTSRCSAALLWESSKGRLGRVTTACDSCAFSPSSSLQVQGASHDPLQKGNTSAAGDLLPLLRLQSRTGVLLKRVAYGGVDLSSSPSQWIPCGQCVGCHNTVNCGQCANCKHRKLSPDSRKRVCRKRKCICPIRKVGRPTFICQI</sequence>
<dbReference type="AlphaFoldDB" id="Q4SR51"/>
<evidence type="ECO:0000256" key="6">
    <source>
        <dbReference type="ARBA" id="ARBA00023125"/>
    </source>
</evidence>
<gene>
    <name evidence="13" type="ORF">GSTENG00014068001</name>
</gene>
<evidence type="ECO:0000256" key="5">
    <source>
        <dbReference type="ARBA" id="ARBA00023015"/>
    </source>
</evidence>
<dbReference type="PANTHER" id="PTHR46174">
    <property type="entry name" value="CXXC-TYPE ZINC FINGER PROTEIN 1"/>
    <property type="match status" value="1"/>
</dbReference>
<dbReference type="OrthoDB" id="419183at2759"/>
<organism evidence="13">
    <name type="scientific">Tetraodon nigroviridis</name>
    <name type="common">Spotted green pufferfish</name>
    <name type="synonym">Chelonodon nigroviridis</name>
    <dbReference type="NCBI Taxonomy" id="99883"/>
    <lineage>
        <taxon>Eukaryota</taxon>
        <taxon>Metazoa</taxon>
        <taxon>Chordata</taxon>
        <taxon>Craniata</taxon>
        <taxon>Vertebrata</taxon>
        <taxon>Euteleostomi</taxon>
        <taxon>Actinopterygii</taxon>
        <taxon>Neopterygii</taxon>
        <taxon>Teleostei</taxon>
        <taxon>Neoteleostei</taxon>
        <taxon>Acanthomorphata</taxon>
        <taxon>Eupercaria</taxon>
        <taxon>Tetraodontiformes</taxon>
        <taxon>Tetradontoidea</taxon>
        <taxon>Tetraodontidae</taxon>
        <taxon>Tetraodon</taxon>
    </lineage>
</organism>
<evidence type="ECO:0000256" key="7">
    <source>
        <dbReference type="ARBA" id="ARBA00023163"/>
    </source>
</evidence>
<evidence type="ECO:0000256" key="4">
    <source>
        <dbReference type="ARBA" id="ARBA00022833"/>
    </source>
</evidence>
<evidence type="ECO:0000256" key="9">
    <source>
        <dbReference type="ARBA" id="ARBA00023828"/>
    </source>
</evidence>
<dbReference type="InterPro" id="IPR002857">
    <property type="entry name" value="Znf_CXXC"/>
</dbReference>
<reference evidence="13" key="1">
    <citation type="journal article" date="2004" name="Nature">
        <title>Genome duplication in the teleost fish Tetraodon nigroviridis reveals the early vertebrate proto-karyotype.</title>
        <authorList>
            <person name="Jaillon O."/>
            <person name="Aury J.-M."/>
            <person name="Brunet F."/>
            <person name="Petit J.-L."/>
            <person name="Stange-Thomann N."/>
            <person name="Mauceli E."/>
            <person name="Bouneau L."/>
            <person name="Fischer C."/>
            <person name="Ozouf-Costaz C."/>
            <person name="Bernot A."/>
            <person name="Nicaud S."/>
            <person name="Jaffe D."/>
            <person name="Fisher S."/>
            <person name="Lutfalla G."/>
            <person name="Dossat C."/>
            <person name="Segurens B."/>
            <person name="Dasilva C."/>
            <person name="Salanoubat M."/>
            <person name="Levy M."/>
            <person name="Boudet N."/>
            <person name="Castellano S."/>
            <person name="Anthouard V."/>
            <person name="Jubin C."/>
            <person name="Castelli V."/>
            <person name="Katinka M."/>
            <person name="Vacherie B."/>
            <person name="Biemont C."/>
            <person name="Skalli Z."/>
            <person name="Cattolico L."/>
            <person name="Poulain J."/>
            <person name="De Berardinis V."/>
            <person name="Cruaud C."/>
            <person name="Duprat S."/>
            <person name="Brottier P."/>
            <person name="Coutanceau J.-P."/>
            <person name="Gouzy J."/>
            <person name="Parra G."/>
            <person name="Lardier G."/>
            <person name="Chapple C."/>
            <person name="McKernan K.J."/>
            <person name="McEwan P."/>
            <person name="Bosak S."/>
            <person name="Kellis M."/>
            <person name="Volff J.-N."/>
            <person name="Guigo R."/>
            <person name="Zody M.C."/>
            <person name="Mesirov J."/>
            <person name="Lindblad-Toh K."/>
            <person name="Birren B."/>
            <person name="Nusbaum C."/>
            <person name="Kahn D."/>
            <person name="Robinson-Rechavi M."/>
            <person name="Laudet V."/>
            <person name="Schachter V."/>
            <person name="Quetier F."/>
            <person name="Saurin W."/>
            <person name="Scarpelli C."/>
            <person name="Wincker P."/>
            <person name="Lander E.S."/>
            <person name="Weissenbach J."/>
            <person name="Roest Crollius H."/>
        </authorList>
    </citation>
    <scope>NUCLEOTIDE SEQUENCE [LARGE SCALE GENOMIC DNA]</scope>
</reference>
<keyword evidence="4" id="KW-0862">Zinc</keyword>
<dbReference type="InterPro" id="IPR037869">
    <property type="entry name" value="Spp1/CFP1"/>
</dbReference>
<dbReference type="Pfam" id="PF12269">
    <property type="entry name" value="CpG_bind_C"/>
    <property type="match status" value="1"/>
</dbReference>